<protein>
    <submittedName>
        <fullName evidence="2">Uncharacterized protein</fullName>
    </submittedName>
</protein>
<evidence type="ECO:0000313" key="2">
    <source>
        <dbReference type="EMBL" id="BAD69224.1"/>
    </source>
</evidence>
<feature type="region of interest" description="Disordered" evidence="1">
    <location>
        <begin position="1"/>
        <end position="73"/>
    </location>
</feature>
<accession>Q5VMU8</accession>
<organism evidence="2 3">
    <name type="scientific">Oryza sativa subsp. japonica</name>
    <name type="common">Rice</name>
    <dbReference type="NCBI Taxonomy" id="39947"/>
    <lineage>
        <taxon>Eukaryota</taxon>
        <taxon>Viridiplantae</taxon>
        <taxon>Streptophyta</taxon>
        <taxon>Embryophyta</taxon>
        <taxon>Tracheophyta</taxon>
        <taxon>Spermatophyta</taxon>
        <taxon>Magnoliopsida</taxon>
        <taxon>Liliopsida</taxon>
        <taxon>Poales</taxon>
        <taxon>Poaceae</taxon>
        <taxon>BOP clade</taxon>
        <taxon>Oryzoideae</taxon>
        <taxon>Oryzeae</taxon>
        <taxon>Oryzinae</taxon>
        <taxon>Oryza</taxon>
        <taxon>Oryza sativa</taxon>
    </lineage>
</organism>
<proteinExistence type="predicted"/>
<evidence type="ECO:0000256" key="1">
    <source>
        <dbReference type="SAM" id="MobiDB-lite"/>
    </source>
</evidence>
<feature type="compositionally biased region" description="Basic and acidic residues" evidence="1">
    <location>
        <begin position="18"/>
        <end position="32"/>
    </location>
</feature>
<evidence type="ECO:0000313" key="3">
    <source>
        <dbReference type="Proteomes" id="UP000000763"/>
    </source>
</evidence>
<name>Q5VMU8_ORYSJ</name>
<dbReference type="AlphaFoldDB" id="Q5VMU8"/>
<sequence length="73" mass="7646">MLESSGFRGGSELGFTGEGERTAGREEGDDARPGAWDPPVRRRRQRAHARCTGGGAARVGPGGRPRRRGGEGG</sequence>
<gene>
    <name evidence="2" type="primary">P0502B12.28</name>
</gene>
<reference evidence="3" key="1">
    <citation type="journal article" date="2005" name="Nature">
        <title>The map-based sequence of the rice genome.</title>
        <authorList>
            <consortium name="International rice genome sequencing project (IRGSP)"/>
            <person name="Matsumoto T."/>
            <person name="Wu J."/>
            <person name="Kanamori H."/>
            <person name="Katayose Y."/>
            <person name="Fujisawa M."/>
            <person name="Namiki N."/>
            <person name="Mizuno H."/>
            <person name="Yamamoto K."/>
            <person name="Antonio B.A."/>
            <person name="Baba T."/>
            <person name="Sakata K."/>
            <person name="Nagamura Y."/>
            <person name="Aoki H."/>
            <person name="Arikawa K."/>
            <person name="Arita K."/>
            <person name="Bito T."/>
            <person name="Chiden Y."/>
            <person name="Fujitsuka N."/>
            <person name="Fukunaka R."/>
            <person name="Hamada M."/>
            <person name="Harada C."/>
            <person name="Hayashi A."/>
            <person name="Hijishita S."/>
            <person name="Honda M."/>
            <person name="Hosokawa S."/>
            <person name="Ichikawa Y."/>
            <person name="Idonuma A."/>
            <person name="Iijima M."/>
            <person name="Ikeda M."/>
            <person name="Ikeno M."/>
            <person name="Ito K."/>
            <person name="Ito S."/>
            <person name="Ito T."/>
            <person name="Ito Y."/>
            <person name="Ito Y."/>
            <person name="Iwabuchi A."/>
            <person name="Kamiya K."/>
            <person name="Karasawa W."/>
            <person name="Kurita K."/>
            <person name="Katagiri S."/>
            <person name="Kikuta A."/>
            <person name="Kobayashi H."/>
            <person name="Kobayashi N."/>
            <person name="Machita K."/>
            <person name="Maehara T."/>
            <person name="Masukawa M."/>
            <person name="Mizubayashi T."/>
            <person name="Mukai Y."/>
            <person name="Nagasaki H."/>
            <person name="Nagata Y."/>
            <person name="Naito S."/>
            <person name="Nakashima M."/>
            <person name="Nakama Y."/>
            <person name="Nakamichi Y."/>
            <person name="Nakamura M."/>
            <person name="Meguro A."/>
            <person name="Negishi M."/>
            <person name="Ohta I."/>
            <person name="Ohta T."/>
            <person name="Okamoto M."/>
            <person name="Ono N."/>
            <person name="Saji S."/>
            <person name="Sakaguchi M."/>
            <person name="Sakai K."/>
            <person name="Shibata M."/>
            <person name="Shimokawa T."/>
            <person name="Song J."/>
            <person name="Takazaki Y."/>
            <person name="Terasawa K."/>
            <person name="Tsugane M."/>
            <person name="Tsuji K."/>
            <person name="Ueda S."/>
            <person name="Waki K."/>
            <person name="Yamagata H."/>
            <person name="Yamamoto M."/>
            <person name="Yamamoto S."/>
            <person name="Yamane H."/>
            <person name="Yoshiki S."/>
            <person name="Yoshihara R."/>
            <person name="Yukawa K."/>
            <person name="Zhong H."/>
            <person name="Yano M."/>
            <person name="Yuan Q."/>
            <person name="Ouyang S."/>
            <person name="Liu J."/>
            <person name="Jones K.M."/>
            <person name="Gansberger K."/>
            <person name="Moffat K."/>
            <person name="Hill J."/>
            <person name="Bera J."/>
            <person name="Fadrosh D."/>
            <person name="Jin S."/>
            <person name="Johri S."/>
            <person name="Kim M."/>
            <person name="Overton L."/>
            <person name="Reardon M."/>
            <person name="Tsitrin T."/>
            <person name="Vuong H."/>
            <person name="Weaver B."/>
            <person name="Ciecko A."/>
            <person name="Tallon L."/>
            <person name="Jackson J."/>
            <person name="Pai G."/>
            <person name="Aken S.V."/>
            <person name="Utterback T."/>
            <person name="Reidmuller S."/>
            <person name="Feldblyum T."/>
            <person name="Hsiao J."/>
            <person name="Zismann V."/>
            <person name="Iobst S."/>
            <person name="de Vazeille A.R."/>
            <person name="Buell C.R."/>
            <person name="Ying K."/>
            <person name="Li Y."/>
            <person name="Lu T."/>
            <person name="Huang Y."/>
            <person name="Zhao Q."/>
            <person name="Feng Q."/>
            <person name="Zhang L."/>
            <person name="Zhu J."/>
            <person name="Weng Q."/>
            <person name="Mu J."/>
            <person name="Lu Y."/>
            <person name="Fan D."/>
            <person name="Liu Y."/>
            <person name="Guan J."/>
            <person name="Zhang Y."/>
            <person name="Yu S."/>
            <person name="Liu X."/>
            <person name="Zhang Y."/>
            <person name="Hong G."/>
            <person name="Han B."/>
            <person name="Choisne N."/>
            <person name="Demange N."/>
            <person name="Orjeda G."/>
            <person name="Samain S."/>
            <person name="Cattolico L."/>
            <person name="Pelletier E."/>
            <person name="Couloux A."/>
            <person name="Segurens B."/>
            <person name="Wincker P."/>
            <person name="D'Hont A."/>
            <person name="Scarpelli C."/>
            <person name="Weissenbach J."/>
            <person name="Salanoubat M."/>
            <person name="Quetier F."/>
            <person name="Yu Y."/>
            <person name="Kim H.R."/>
            <person name="Rambo T."/>
            <person name="Currie J."/>
            <person name="Collura K."/>
            <person name="Luo M."/>
            <person name="Yang T."/>
            <person name="Ammiraju J.S.S."/>
            <person name="Engler F."/>
            <person name="Soderlund C."/>
            <person name="Wing R.A."/>
            <person name="Palmer L.E."/>
            <person name="de la Bastide M."/>
            <person name="Spiegel L."/>
            <person name="Nascimento L."/>
            <person name="Zutavern T."/>
            <person name="O'Shaughnessy A."/>
            <person name="Dike S."/>
            <person name="Dedhia N."/>
            <person name="Preston R."/>
            <person name="Balija V."/>
            <person name="McCombie W.R."/>
            <person name="Chow T."/>
            <person name="Chen H."/>
            <person name="Chung M."/>
            <person name="Chen C."/>
            <person name="Shaw J."/>
            <person name="Wu H."/>
            <person name="Hsiao K."/>
            <person name="Chao Y."/>
            <person name="Chu M."/>
            <person name="Cheng C."/>
            <person name="Hour A."/>
            <person name="Lee P."/>
            <person name="Lin S."/>
            <person name="Lin Y."/>
            <person name="Liou J."/>
            <person name="Liu S."/>
            <person name="Hsing Y."/>
            <person name="Raghuvanshi S."/>
            <person name="Mohanty A."/>
            <person name="Bharti A.K."/>
            <person name="Gaur A."/>
            <person name="Gupta V."/>
            <person name="Kumar D."/>
            <person name="Ravi V."/>
            <person name="Vij S."/>
            <person name="Kapur A."/>
            <person name="Khurana P."/>
            <person name="Khurana P."/>
            <person name="Khurana J.P."/>
            <person name="Tyagi A.K."/>
            <person name="Gaikwad K."/>
            <person name="Singh A."/>
            <person name="Dalal V."/>
            <person name="Srivastava S."/>
            <person name="Dixit A."/>
            <person name="Pal A.K."/>
            <person name="Ghazi I.A."/>
            <person name="Yadav M."/>
            <person name="Pandit A."/>
            <person name="Bhargava A."/>
            <person name="Sureshbabu K."/>
            <person name="Batra K."/>
            <person name="Sharma T.R."/>
            <person name="Mohapatra T."/>
            <person name="Singh N.K."/>
            <person name="Messing J."/>
            <person name="Nelson A.B."/>
            <person name="Fuks G."/>
            <person name="Kavchok S."/>
            <person name="Keizer G."/>
            <person name="Linton E."/>
            <person name="Llaca V."/>
            <person name="Song R."/>
            <person name="Tanyolac B."/>
            <person name="Young S."/>
            <person name="Ho-Il K."/>
            <person name="Hahn J.H."/>
            <person name="Sangsakoo G."/>
            <person name="Vanavichit A."/>
            <person name="de Mattos Luiz.A.T."/>
            <person name="Zimmer P.D."/>
            <person name="Malone G."/>
            <person name="Dellagostin O."/>
            <person name="de Oliveira A.C."/>
            <person name="Bevan M."/>
            <person name="Bancroft I."/>
            <person name="Minx P."/>
            <person name="Cordum H."/>
            <person name="Wilson R."/>
            <person name="Cheng Z."/>
            <person name="Jin W."/>
            <person name="Jiang J."/>
            <person name="Leong S.A."/>
            <person name="Iwama H."/>
            <person name="Gojobori T."/>
            <person name="Itoh T."/>
            <person name="Niimura Y."/>
            <person name="Fujii Y."/>
            <person name="Habara T."/>
            <person name="Sakai H."/>
            <person name="Sato Y."/>
            <person name="Wilson G."/>
            <person name="Kumar K."/>
            <person name="McCouch S."/>
            <person name="Juretic N."/>
            <person name="Hoen D."/>
            <person name="Wright S."/>
            <person name="Bruskiewich R."/>
            <person name="Bureau T."/>
            <person name="Miyao A."/>
            <person name="Hirochika H."/>
            <person name="Nishikawa T."/>
            <person name="Kadowaki K."/>
            <person name="Sugiura M."/>
            <person name="Burr B."/>
            <person name="Sasaki T."/>
        </authorList>
    </citation>
    <scope>NUCLEOTIDE SEQUENCE [LARGE SCALE GENOMIC DNA]</scope>
    <source>
        <strain evidence="3">cv. Nipponbare</strain>
    </source>
</reference>
<dbReference type="Proteomes" id="UP000000763">
    <property type="component" value="Chromosome 6"/>
</dbReference>
<feature type="compositionally biased region" description="Gly residues" evidence="1">
    <location>
        <begin position="52"/>
        <end position="63"/>
    </location>
</feature>
<reference evidence="3" key="2">
    <citation type="journal article" date="2008" name="Nucleic Acids Res.">
        <title>The rice annotation project database (RAP-DB): 2008 update.</title>
        <authorList>
            <consortium name="The rice annotation project (RAP)"/>
        </authorList>
    </citation>
    <scope>GENOME REANNOTATION</scope>
    <source>
        <strain evidence="3">cv. Nipponbare</strain>
    </source>
</reference>
<dbReference type="EMBL" id="AP005930">
    <property type="protein sequence ID" value="BAD69224.1"/>
    <property type="molecule type" value="Genomic_DNA"/>
</dbReference>